<feature type="region of interest" description="Disordered" evidence="1">
    <location>
        <begin position="245"/>
        <end position="268"/>
    </location>
</feature>
<accession>A0A5S9Q288</accession>
<dbReference type="Proteomes" id="UP000434580">
    <property type="component" value="Unassembled WGS sequence"/>
</dbReference>
<dbReference type="InterPro" id="IPR006528">
    <property type="entry name" value="Phage_head_morphogenesis_dom"/>
</dbReference>
<gene>
    <name evidence="3" type="ORF">DPBNPPHM_01511</name>
</gene>
<dbReference type="Pfam" id="PF04233">
    <property type="entry name" value="Phage_Mu_F"/>
    <property type="match status" value="1"/>
</dbReference>
<evidence type="ECO:0000256" key="1">
    <source>
        <dbReference type="SAM" id="MobiDB-lite"/>
    </source>
</evidence>
<organism evidence="3 4">
    <name type="scientific">BD1-7 clade bacterium</name>
    <dbReference type="NCBI Taxonomy" id="2029982"/>
    <lineage>
        <taxon>Bacteria</taxon>
        <taxon>Pseudomonadati</taxon>
        <taxon>Pseudomonadota</taxon>
        <taxon>Gammaproteobacteria</taxon>
        <taxon>Cellvibrionales</taxon>
        <taxon>Spongiibacteraceae</taxon>
        <taxon>BD1-7 clade</taxon>
    </lineage>
</organism>
<name>A0A5S9Q288_9GAMM</name>
<evidence type="ECO:0000313" key="3">
    <source>
        <dbReference type="EMBL" id="CAA0111686.1"/>
    </source>
</evidence>
<proteinExistence type="predicted"/>
<reference evidence="3 4" key="1">
    <citation type="submission" date="2019-11" db="EMBL/GenBank/DDBJ databases">
        <authorList>
            <person name="Holert J."/>
        </authorList>
    </citation>
    <scope>NUCLEOTIDE SEQUENCE [LARGE SCALE GENOMIC DNA]</scope>
    <source>
        <strain evidence="3">BC5_2</strain>
    </source>
</reference>
<dbReference type="AlphaFoldDB" id="A0A5S9Q288"/>
<evidence type="ECO:0000313" key="4">
    <source>
        <dbReference type="Proteomes" id="UP000434580"/>
    </source>
</evidence>
<protein>
    <recommendedName>
        <fullName evidence="2">Phage head morphogenesis domain-containing protein</fullName>
    </recommendedName>
</protein>
<feature type="compositionally biased region" description="Basic residues" evidence="1">
    <location>
        <begin position="259"/>
        <end position="268"/>
    </location>
</feature>
<sequence length="268" mass="30698">MTKVSTPGPVPQAALDYLRAKGYAVSFDHRDIWQAEHANAFTVAKAMQLDILETVREAVDQALESGQTFAEFQKQLQPTLEKKGWWGVGEETDPQTGESREVQLGSPRRLKTIYRTNLRTARAAGQWQRIQRNKQLRPYLRYRLGPSLEHREDHVKWNTLILPVDDPFWRTHFAPNGWGCKCRIDQISAAEAERLGGVSQRPKLETREYVNKRTGEVVNVPKGIDPGWDYNSGMERQKHLEKALSDKTMAAHPEDRKAAKSHGAYKRR</sequence>
<dbReference type="EMBL" id="CACSII010000016">
    <property type="protein sequence ID" value="CAA0111686.1"/>
    <property type="molecule type" value="Genomic_DNA"/>
</dbReference>
<evidence type="ECO:0000259" key="2">
    <source>
        <dbReference type="Pfam" id="PF04233"/>
    </source>
</evidence>
<feature type="domain" description="Phage head morphogenesis" evidence="2">
    <location>
        <begin position="54"/>
        <end position="184"/>
    </location>
</feature>
<dbReference type="OrthoDB" id="9813502at2"/>